<organism evidence="2 3">
    <name type="scientific">Candida oxycetoniae</name>
    <dbReference type="NCBI Taxonomy" id="497107"/>
    <lineage>
        <taxon>Eukaryota</taxon>
        <taxon>Fungi</taxon>
        <taxon>Dikarya</taxon>
        <taxon>Ascomycota</taxon>
        <taxon>Saccharomycotina</taxon>
        <taxon>Pichiomycetes</taxon>
        <taxon>Debaryomycetaceae</taxon>
        <taxon>Candida/Lodderomyces clade</taxon>
        <taxon>Candida</taxon>
    </lineage>
</organism>
<evidence type="ECO:0000313" key="2">
    <source>
        <dbReference type="EMBL" id="KAI3406304.2"/>
    </source>
</evidence>
<evidence type="ECO:0000256" key="1">
    <source>
        <dbReference type="SAM" id="MobiDB-lite"/>
    </source>
</evidence>
<dbReference type="RefSeq" id="XP_049182049.1">
    <property type="nucleotide sequence ID" value="XM_049326729.1"/>
</dbReference>
<proteinExistence type="predicted"/>
<dbReference type="Proteomes" id="UP001202479">
    <property type="component" value="Unassembled WGS sequence"/>
</dbReference>
<gene>
    <name evidence="2" type="ORF">KGF56_000784</name>
</gene>
<name>A0AAI9T0E7_9ASCO</name>
<comment type="caution">
    <text evidence="2">The sequence shown here is derived from an EMBL/GenBank/DDBJ whole genome shotgun (WGS) entry which is preliminary data.</text>
</comment>
<accession>A0AAI9T0E7</accession>
<sequence>MGKNHIKYYCDYYELKAKETGEWNPSDLVYEITFDKLNRGIPGGDRRASNITVSEKRRNDDMNSNRDEDAMDIDSAKQRNENGVENGEEQSFSLPPPPHLNGLPLPPPAVFNNVQEHRRAILKCTKHEAI</sequence>
<evidence type="ECO:0000313" key="3">
    <source>
        <dbReference type="Proteomes" id="UP001202479"/>
    </source>
</evidence>
<protein>
    <submittedName>
        <fullName evidence="2">Uncharacterized protein</fullName>
    </submittedName>
</protein>
<dbReference type="EMBL" id="JAHUZD010000024">
    <property type="protein sequence ID" value="KAI3406304.2"/>
    <property type="molecule type" value="Genomic_DNA"/>
</dbReference>
<feature type="compositionally biased region" description="Pro residues" evidence="1">
    <location>
        <begin position="94"/>
        <end position="107"/>
    </location>
</feature>
<dbReference type="GeneID" id="73378401"/>
<reference evidence="2" key="1">
    <citation type="journal article" date="2022" name="DNA Res.">
        <title>Genome analysis of five recently described species of the CUG-Ser clade uncovers Candida theae as a new hybrid lineage with pathogenic potential in the Candida parapsilosis species complex.</title>
        <authorList>
            <person name="Mixao V."/>
            <person name="Del Olmo V."/>
            <person name="Hegedusova E."/>
            <person name="Saus E."/>
            <person name="Pryszcz L."/>
            <person name="Cillingova A."/>
            <person name="Nosek J."/>
            <person name="Gabaldon T."/>
        </authorList>
    </citation>
    <scope>NUCLEOTIDE SEQUENCE</scope>
    <source>
        <strain evidence="2">CBS 10844</strain>
    </source>
</reference>
<feature type="region of interest" description="Disordered" evidence="1">
    <location>
        <begin position="39"/>
        <end position="107"/>
    </location>
</feature>
<feature type="compositionally biased region" description="Basic and acidic residues" evidence="1">
    <location>
        <begin position="39"/>
        <end position="82"/>
    </location>
</feature>
<dbReference type="AlphaFoldDB" id="A0AAI9T0E7"/>
<keyword evidence="3" id="KW-1185">Reference proteome</keyword>